<gene>
    <name evidence="2" type="ORF">R9Z33_09855</name>
</gene>
<accession>A0ABZ0PN46</accession>
<keyword evidence="1" id="KW-0812">Transmembrane</keyword>
<evidence type="ECO:0000313" key="3">
    <source>
        <dbReference type="Proteomes" id="UP001305521"/>
    </source>
</evidence>
<feature type="transmembrane region" description="Helical" evidence="1">
    <location>
        <begin position="87"/>
        <end position="104"/>
    </location>
</feature>
<keyword evidence="3" id="KW-1185">Reference proteome</keyword>
<feature type="transmembrane region" description="Helical" evidence="1">
    <location>
        <begin position="65"/>
        <end position="81"/>
    </location>
</feature>
<organism evidence="2 3">
    <name type="scientific">Sediminicoccus rosea</name>
    <dbReference type="NCBI Taxonomy" id="1225128"/>
    <lineage>
        <taxon>Bacteria</taxon>
        <taxon>Pseudomonadati</taxon>
        <taxon>Pseudomonadota</taxon>
        <taxon>Alphaproteobacteria</taxon>
        <taxon>Acetobacterales</taxon>
        <taxon>Roseomonadaceae</taxon>
        <taxon>Sediminicoccus</taxon>
    </lineage>
</organism>
<dbReference type="Proteomes" id="UP001305521">
    <property type="component" value="Chromosome"/>
</dbReference>
<dbReference type="EMBL" id="CP137852">
    <property type="protein sequence ID" value="WPB87165.1"/>
    <property type="molecule type" value="Genomic_DNA"/>
</dbReference>
<feature type="transmembrane region" description="Helical" evidence="1">
    <location>
        <begin position="33"/>
        <end position="53"/>
    </location>
</feature>
<keyword evidence="1" id="KW-0472">Membrane</keyword>
<protein>
    <submittedName>
        <fullName evidence="2">Uncharacterized protein</fullName>
    </submittedName>
</protein>
<feature type="transmembrane region" description="Helical" evidence="1">
    <location>
        <begin position="116"/>
        <end position="135"/>
    </location>
</feature>
<sequence>MLPDSMTEAAAPLAALALATAWAGLLRWRRRPLTAGLGLALATLLGVVLLLGLTLASPRQLAERLPVLALAAATLALPLAWGRRGWLAFLLGLLAAGFTGWWMAGGPLTEADLLRAAPAGLALMLLVPLVQLEAAPPWRGVLAAVALLAGLLASGIPGPWVMLGLILLSASFGQQLAGGGAMPDSARLPFAMLLAALLAGPLLARGAAADWAAALAPLAPLLLGPRLTGRLKGWRASLLIILLAVLPVAAAWGLARLG</sequence>
<feature type="transmembrane region" description="Helical" evidence="1">
    <location>
        <begin position="234"/>
        <end position="255"/>
    </location>
</feature>
<feature type="transmembrane region" description="Helical" evidence="1">
    <location>
        <begin position="188"/>
        <end position="214"/>
    </location>
</feature>
<evidence type="ECO:0000313" key="2">
    <source>
        <dbReference type="EMBL" id="WPB87165.1"/>
    </source>
</evidence>
<dbReference type="RefSeq" id="WP_318651119.1">
    <property type="nucleotide sequence ID" value="NZ_CP137852.1"/>
</dbReference>
<keyword evidence="1" id="KW-1133">Transmembrane helix</keyword>
<reference evidence="2 3" key="1">
    <citation type="submission" date="2023-11" db="EMBL/GenBank/DDBJ databases">
        <title>Arctic aerobic anoxygenic photoheterotroph Sediminicoccus rosea KRV36 adapts its photosynthesis to long days of polar summer.</title>
        <authorList>
            <person name="Tomasch J."/>
            <person name="Kopejtka K."/>
            <person name="Bily T."/>
            <person name="Gardiner A.T."/>
            <person name="Gardian Z."/>
            <person name="Shivaramu S."/>
            <person name="Koblizek M."/>
            <person name="Engelhardt F."/>
            <person name="Kaftan D."/>
        </authorList>
    </citation>
    <scope>NUCLEOTIDE SEQUENCE [LARGE SCALE GENOMIC DNA]</scope>
    <source>
        <strain evidence="2 3">R-30</strain>
    </source>
</reference>
<feature type="transmembrane region" description="Helical" evidence="1">
    <location>
        <begin position="141"/>
        <end position="168"/>
    </location>
</feature>
<proteinExistence type="predicted"/>
<name>A0ABZ0PN46_9PROT</name>
<evidence type="ECO:0000256" key="1">
    <source>
        <dbReference type="SAM" id="Phobius"/>
    </source>
</evidence>